<organism evidence="4 5">
    <name type="scientific">Tegillarca granosa</name>
    <name type="common">Malaysian cockle</name>
    <name type="synonym">Anadara granosa</name>
    <dbReference type="NCBI Taxonomy" id="220873"/>
    <lineage>
        <taxon>Eukaryota</taxon>
        <taxon>Metazoa</taxon>
        <taxon>Spiralia</taxon>
        <taxon>Lophotrochozoa</taxon>
        <taxon>Mollusca</taxon>
        <taxon>Bivalvia</taxon>
        <taxon>Autobranchia</taxon>
        <taxon>Pteriomorphia</taxon>
        <taxon>Arcoida</taxon>
        <taxon>Arcoidea</taxon>
        <taxon>Arcidae</taxon>
        <taxon>Tegillarca</taxon>
    </lineage>
</organism>
<feature type="region of interest" description="Disordered" evidence="2">
    <location>
        <begin position="554"/>
        <end position="607"/>
    </location>
</feature>
<keyword evidence="1" id="KW-0175">Coiled coil</keyword>
<dbReference type="Proteomes" id="UP001217089">
    <property type="component" value="Unassembled WGS sequence"/>
</dbReference>
<feature type="coiled-coil region" evidence="1">
    <location>
        <begin position="942"/>
        <end position="1067"/>
    </location>
</feature>
<evidence type="ECO:0000256" key="2">
    <source>
        <dbReference type="SAM" id="MobiDB-lite"/>
    </source>
</evidence>
<comment type="caution">
    <text evidence="4">The sequence shown here is derived from an EMBL/GenBank/DDBJ whole genome shotgun (WGS) entry which is preliminary data.</text>
</comment>
<proteinExistence type="predicted"/>
<evidence type="ECO:0000256" key="1">
    <source>
        <dbReference type="SAM" id="Coils"/>
    </source>
</evidence>
<name>A0ABQ9EPG0_TEGGR</name>
<feature type="non-terminal residue" evidence="4">
    <location>
        <position position="1410"/>
    </location>
</feature>
<evidence type="ECO:0000313" key="5">
    <source>
        <dbReference type="Proteomes" id="UP001217089"/>
    </source>
</evidence>
<sequence length="1410" mass="161631">MFAVLPPLVAKLQNYIARACHIPEEKQVLLISGGESLDPTARVSKYHSGTDTNPIFLFNIDIQSQVEGSLLMPPAYETVVSRAQLALQIQDVDKEELRACEHLVHDQHLQQQGWAAVVANLEDITSVGGSLQLLSKIPVLQCLLQQSSNFSNKSSSSSGSSESGKSLLDWISSQDPQHSLQDMIDQCLKATEQLDQSVLETLTSEVQETFKQVHNPSMKEVKGLEDRLYGLDQIMSGAKNVVREQSDMAQGFVQNQNRVSNLRDKSILPDLCSSHKKQLVVMVTNHKKLREIKKKCKMAKEELSINLHTRLRWVMFVEKKICDVDGKLMIYHENLKRLRKRLDILKQVHDAPNVYGKLVIEVCRRKKFSTNYSKMDAPLPFDQNLPDITMDDINMLKQTVPELEDVLRLPADIVFVFRQAEHTSTSMFSFSTEGKLDVPPLQKVASLGTSEIEIIRSNDEHLLDKERSTISLGDQVANCEPETNIVIETELVIGSHPKEKPEFLMPKSLSEALTKEMQTEDKGKVVSLDNVDSAKKSTGDLVCEQKLIVGDVTLSSSSGEQIKSTESDVSGHDIANRSVEEKSSESNLSSKKRSVKMDMSPDMETSQEFTTADFYIEESLPSSIADSPPNKPAQVKPDSAKLLEQKTSCVENLEKELEINCVKLNAAKSKIEKLKGMLDSQFPSLKMNLKEIKSSYISDRDIFLSDLTETKKKLLESIQIFDSCIQTDFKDKLNNIEEKYVKHTKDLESKLKHSSDDNEQLIQEISTLKEEFQKREEEYQTEISALKEKDLEYSKFKDQSETFEKELYENISSSETKINSLTLEISRLEKELLESKQKYDSERLELEQKITDIKQKGEYELEEVKKQNSLEMEVELDRLRAEFQVQLDELESNVKDKEEKLIESGDQIKMAQKERIHLEEMLTKQYQKEKEDITKILEETFKEKFDQELQEEVIKMQNKSKEELDQIKSEIETQHKEELDKILNELQENFNKEKIDEILNCEIKLKEAHKKLMDETMQKIDREKELELQKQNEELSAVHARALEKCQNVLNEEIAMLKTELKVLNDKEFLHQEIQTEKLDIVQGATQTEKPESFQKVAQTDIREVTQGIVQTDQWQGIQGQTQTDKWEGVMGETQTDKVEVTQMETQTSIPKVNQGHVQTDDKEISEKFAQTDKGSEGHISREEHEQCMKDLEARLKGDKQHELEQFEKRFSNTWKTGVLMQVMFNEAVTKVSQEKDKIIDELKQKEAEYLLQQKIDKEMIEKLTEEKSKLDDIKNRAVSHINDKDRELSTMKKQLDDELALKNQQIAQYQQQLESVSQMQVSSAPSVLEISHVEGADSQTKISELEGNDMTMSASTRSVIQDKVSITSCNIGDLVLFCLDERHDHYIPVKQESPGYWLKLQTKNIVKLK</sequence>
<evidence type="ECO:0000313" key="4">
    <source>
        <dbReference type="EMBL" id="KAJ8306226.1"/>
    </source>
</evidence>
<dbReference type="PANTHER" id="PTHR13222">
    <property type="entry name" value="RB1-INDUCIBLE COILED-COIL"/>
    <property type="match status" value="1"/>
</dbReference>
<accession>A0ABQ9EPG0</accession>
<dbReference type="PROSITE" id="PS50222">
    <property type="entry name" value="EF_HAND_2"/>
    <property type="match status" value="1"/>
</dbReference>
<reference evidence="4 5" key="1">
    <citation type="submission" date="2022-12" db="EMBL/GenBank/DDBJ databases">
        <title>Chromosome-level genome of Tegillarca granosa.</title>
        <authorList>
            <person name="Kim J."/>
        </authorList>
    </citation>
    <scope>NUCLEOTIDE SEQUENCE [LARGE SCALE GENOMIC DNA]</scope>
    <source>
        <strain evidence="4">Teg-2019</strain>
        <tissue evidence="4">Adductor muscle</tissue>
    </source>
</reference>
<dbReference type="PANTHER" id="PTHR13222:SF1">
    <property type="entry name" value="RB1-INDUCIBLE COILED-COIL PROTEIN 1"/>
    <property type="match status" value="1"/>
</dbReference>
<protein>
    <recommendedName>
        <fullName evidence="3">EF-hand domain-containing protein</fullName>
    </recommendedName>
</protein>
<keyword evidence="5" id="KW-1185">Reference proteome</keyword>
<feature type="compositionally biased region" description="Basic and acidic residues" evidence="2">
    <location>
        <begin position="563"/>
        <end position="584"/>
    </location>
</feature>
<feature type="coiled-coil region" evidence="1">
    <location>
        <begin position="744"/>
        <end position="914"/>
    </location>
</feature>
<dbReference type="InterPro" id="IPR040040">
    <property type="entry name" value="ATG11"/>
</dbReference>
<evidence type="ECO:0000259" key="3">
    <source>
        <dbReference type="PROSITE" id="PS50222"/>
    </source>
</evidence>
<dbReference type="EMBL" id="JARBDR010000813">
    <property type="protein sequence ID" value="KAJ8306226.1"/>
    <property type="molecule type" value="Genomic_DNA"/>
</dbReference>
<dbReference type="Gene3D" id="3.10.20.90">
    <property type="entry name" value="Phosphatidylinositol 3-kinase Catalytic Subunit, Chain A, domain 1"/>
    <property type="match status" value="1"/>
</dbReference>
<gene>
    <name evidence="4" type="ORF">KUTeg_016771</name>
</gene>
<dbReference type="InterPro" id="IPR002048">
    <property type="entry name" value="EF_hand_dom"/>
</dbReference>
<feature type="domain" description="EF-hand" evidence="3">
    <location>
        <begin position="1160"/>
        <end position="1195"/>
    </location>
</feature>
<feature type="coiled-coil region" evidence="1">
    <location>
        <begin position="1293"/>
        <end position="1320"/>
    </location>
</feature>